<dbReference type="InterPro" id="IPR017517">
    <property type="entry name" value="Maleyloyr_isom"/>
</dbReference>
<accession>A0ABW4FSH3</accession>
<dbReference type="RefSeq" id="WP_343983241.1">
    <property type="nucleotide sequence ID" value="NZ_BAAAJG010000016.1"/>
</dbReference>
<dbReference type="SUPFAM" id="SSF109854">
    <property type="entry name" value="DinB/YfiT-like putative metalloenzymes"/>
    <property type="match status" value="1"/>
</dbReference>
<dbReference type="EMBL" id="JBHUCP010000023">
    <property type="protein sequence ID" value="MFD1533053.1"/>
    <property type="molecule type" value="Genomic_DNA"/>
</dbReference>
<organism evidence="1 2">
    <name type="scientific">Pseudonocardia aurantiaca</name>
    <dbReference type="NCBI Taxonomy" id="75290"/>
    <lineage>
        <taxon>Bacteria</taxon>
        <taxon>Bacillati</taxon>
        <taxon>Actinomycetota</taxon>
        <taxon>Actinomycetes</taxon>
        <taxon>Pseudonocardiales</taxon>
        <taxon>Pseudonocardiaceae</taxon>
        <taxon>Pseudonocardia</taxon>
    </lineage>
</organism>
<dbReference type="Proteomes" id="UP001597145">
    <property type="component" value="Unassembled WGS sequence"/>
</dbReference>
<gene>
    <name evidence="1" type="ORF">ACFSCY_26875</name>
</gene>
<evidence type="ECO:0000313" key="2">
    <source>
        <dbReference type="Proteomes" id="UP001597145"/>
    </source>
</evidence>
<sequence length="208" mass="22700">MSLASRERAELSDEFDRAGPDRPTLCEGWTARDLLAHLLVRERVPWAAPGIVVPALAPVAVRAMRSYDSVSWPDRVGLLRSGPPVWSPMRPARVDAAANGAEFVVHHEDLRRGKPGWEPRPPEPARDVEVWAQVQRAARMMYRRSPVGVVLRLPSGEQVQAKSGSGVVTLTGEPIELLLHAFGRNEVRLERDGAASDVAALAASSRGI</sequence>
<dbReference type="InterPro" id="IPR034660">
    <property type="entry name" value="DinB/YfiT-like"/>
</dbReference>
<name>A0ABW4FSH3_9PSEU</name>
<protein>
    <submittedName>
        <fullName evidence="1">TIGR03085 family metal-binding protein</fullName>
    </submittedName>
</protein>
<dbReference type="NCBIfam" id="TIGR03085">
    <property type="entry name" value="TIGR03085 family metal-binding protein"/>
    <property type="match status" value="1"/>
</dbReference>
<keyword evidence="2" id="KW-1185">Reference proteome</keyword>
<evidence type="ECO:0000313" key="1">
    <source>
        <dbReference type="EMBL" id="MFD1533053.1"/>
    </source>
</evidence>
<dbReference type="Gene3D" id="1.20.120.450">
    <property type="entry name" value="dinb family like domain"/>
    <property type="match status" value="1"/>
</dbReference>
<proteinExistence type="predicted"/>
<dbReference type="InterPro" id="IPR017519">
    <property type="entry name" value="CHP03085"/>
</dbReference>
<dbReference type="NCBIfam" id="TIGR03083">
    <property type="entry name" value="maleylpyruvate isomerase family mycothiol-dependent enzyme"/>
    <property type="match status" value="1"/>
</dbReference>
<reference evidence="2" key="1">
    <citation type="journal article" date="2019" name="Int. J. Syst. Evol. Microbiol.">
        <title>The Global Catalogue of Microorganisms (GCM) 10K type strain sequencing project: providing services to taxonomists for standard genome sequencing and annotation.</title>
        <authorList>
            <consortium name="The Broad Institute Genomics Platform"/>
            <consortium name="The Broad Institute Genome Sequencing Center for Infectious Disease"/>
            <person name="Wu L."/>
            <person name="Ma J."/>
        </authorList>
    </citation>
    <scope>NUCLEOTIDE SEQUENCE [LARGE SCALE GENOMIC DNA]</scope>
    <source>
        <strain evidence="2">JCM 12165</strain>
    </source>
</reference>
<comment type="caution">
    <text evidence="1">The sequence shown here is derived from an EMBL/GenBank/DDBJ whole genome shotgun (WGS) entry which is preliminary data.</text>
</comment>